<protein>
    <recommendedName>
        <fullName evidence="5">Glycosyl transferase family 1 domain-containing protein</fullName>
    </recommendedName>
</protein>
<dbReference type="EMBL" id="AJAT01000016">
    <property type="protein sequence ID" value="EOL42978.1"/>
    <property type="molecule type" value="Genomic_DNA"/>
</dbReference>
<proteinExistence type="predicted"/>
<dbReference type="Proteomes" id="UP000013785">
    <property type="component" value="Unassembled WGS sequence"/>
</dbReference>
<dbReference type="OrthoDB" id="9806653at2"/>
<dbReference type="PANTHER" id="PTHR45947:SF3">
    <property type="entry name" value="SULFOQUINOVOSYL TRANSFERASE SQD2"/>
    <property type="match status" value="1"/>
</dbReference>
<dbReference type="eggNOG" id="COG0438">
    <property type="taxonomic scope" value="Bacteria"/>
</dbReference>
<dbReference type="PANTHER" id="PTHR45947">
    <property type="entry name" value="SULFOQUINOVOSYL TRANSFERASE SQD2"/>
    <property type="match status" value="1"/>
</dbReference>
<comment type="caution">
    <text evidence="3">The sequence shown here is derived from an EMBL/GenBank/DDBJ whole genome shotgun (WGS) entry which is preliminary data.</text>
</comment>
<dbReference type="InterPro" id="IPR028098">
    <property type="entry name" value="Glyco_trans_4-like_N"/>
</dbReference>
<dbReference type="Gene3D" id="3.40.50.2000">
    <property type="entry name" value="Glycogen Phosphorylase B"/>
    <property type="match status" value="2"/>
</dbReference>
<dbReference type="InterPro" id="IPR001296">
    <property type="entry name" value="Glyco_trans_1"/>
</dbReference>
<evidence type="ECO:0008006" key="5">
    <source>
        <dbReference type="Google" id="ProtNLM"/>
    </source>
</evidence>
<keyword evidence="4" id="KW-1185">Reference proteome</keyword>
<dbReference type="RefSeq" id="WP_010768617.1">
    <property type="nucleotide sequence ID" value="NZ_ASWE01000002.1"/>
</dbReference>
<evidence type="ECO:0000259" key="2">
    <source>
        <dbReference type="Pfam" id="PF13439"/>
    </source>
</evidence>
<evidence type="ECO:0000313" key="4">
    <source>
        <dbReference type="Proteomes" id="UP000013785"/>
    </source>
</evidence>
<reference evidence="3 4" key="1">
    <citation type="submission" date="2013-02" db="EMBL/GenBank/DDBJ databases">
        <title>The Genome Sequence of Enterococcus phoeniculicola BAA-412.</title>
        <authorList>
            <consortium name="The Broad Institute Genome Sequencing Platform"/>
            <consortium name="The Broad Institute Genome Sequencing Center for Infectious Disease"/>
            <person name="Earl A.M."/>
            <person name="Gilmore M.S."/>
            <person name="Lebreton F."/>
            <person name="Walker B."/>
            <person name="Young S.K."/>
            <person name="Zeng Q."/>
            <person name="Gargeya S."/>
            <person name="Fitzgerald M."/>
            <person name="Haas B."/>
            <person name="Abouelleil A."/>
            <person name="Alvarado L."/>
            <person name="Arachchi H.M."/>
            <person name="Berlin A.M."/>
            <person name="Chapman S.B."/>
            <person name="Dewar J."/>
            <person name="Goldberg J."/>
            <person name="Griggs A."/>
            <person name="Gujja S."/>
            <person name="Hansen M."/>
            <person name="Howarth C."/>
            <person name="Imamovic A."/>
            <person name="Larimer J."/>
            <person name="McCowan C."/>
            <person name="Murphy C."/>
            <person name="Neiman D."/>
            <person name="Pearson M."/>
            <person name="Priest M."/>
            <person name="Roberts A."/>
            <person name="Saif S."/>
            <person name="Shea T."/>
            <person name="Sisk P."/>
            <person name="Sykes S."/>
            <person name="Wortman J."/>
            <person name="Nusbaum C."/>
            <person name="Birren B."/>
        </authorList>
    </citation>
    <scope>NUCLEOTIDE SEQUENCE [LARGE SCALE GENOMIC DNA]</scope>
    <source>
        <strain evidence="3 4">ATCC BAA-412</strain>
    </source>
</reference>
<gene>
    <name evidence="3" type="ORF">UC3_01955</name>
</gene>
<dbReference type="STRING" id="154621.RV11_GL003203"/>
<dbReference type="AlphaFoldDB" id="R3TPK8"/>
<organism evidence="3 4">
    <name type="scientific">Enterococcus phoeniculicola ATCC BAA-412</name>
    <dbReference type="NCBI Taxonomy" id="1158610"/>
    <lineage>
        <taxon>Bacteria</taxon>
        <taxon>Bacillati</taxon>
        <taxon>Bacillota</taxon>
        <taxon>Bacilli</taxon>
        <taxon>Lactobacillales</taxon>
        <taxon>Enterococcaceae</taxon>
        <taxon>Enterococcus</taxon>
    </lineage>
</organism>
<accession>R3TPK8</accession>
<dbReference type="PATRIC" id="fig|1158610.3.peg.1949"/>
<feature type="domain" description="Glycosyl transferase family 1" evidence="1">
    <location>
        <begin position="169"/>
        <end position="334"/>
    </location>
</feature>
<dbReference type="InterPro" id="IPR050194">
    <property type="entry name" value="Glycosyltransferase_grp1"/>
</dbReference>
<sequence length="357" mass="40816">MILVVSNMYPSKEFPNYGVFVKNFVSELSETHEVQLIFLTKKIGKRAKLIAYLRFYFSVFRAYCSKNYELTYVHYAGYNSPPILAGRLVRRLFNRKMTLIVNVHGSDVTPEKKLEERTNFLTKWLVKRADLTIVPSSYFKEVVEKKYGKVQIFISASAGINLDVFSPSSKGKNQQSFMLGYVSRIDEEKGWDLLILGFKRILSYIPEAKLTIVGSGAQDEEANQLIHELHLEEYVNKQSILPQNDLVDIYRSFDVFVFPSTRAGESLGLVGLEAMACGVPVIGSDFGGIKTYVESGKNGYLFTPKNQEELIEKIITFYSLTQKQKRSMSKYAQETAHNYDSKKVNRELIQKISSYIK</sequence>
<dbReference type="CDD" id="cd03801">
    <property type="entry name" value="GT4_PimA-like"/>
    <property type="match status" value="1"/>
</dbReference>
<dbReference type="SUPFAM" id="SSF53756">
    <property type="entry name" value="UDP-Glycosyltransferase/glycogen phosphorylase"/>
    <property type="match status" value="1"/>
</dbReference>
<evidence type="ECO:0000259" key="1">
    <source>
        <dbReference type="Pfam" id="PF00534"/>
    </source>
</evidence>
<dbReference type="Pfam" id="PF00534">
    <property type="entry name" value="Glycos_transf_1"/>
    <property type="match status" value="1"/>
</dbReference>
<dbReference type="Pfam" id="PF13439">
    <property type="entry name" value="Glyco_transf_4"/>
    <property type="match status" value="1"/>
</dbReference>
<evidence type="ECO:0000313" key="3">
    <source>
        <dbReference type="EMBL" id="EOL42978.1"/>
    </source>
</evidence>
<dbReference type="HOGENOM" id="CLU_009583_2_4_9"/>
<name>R3TPK8_9ENTE</name>
<feature type="domain" description="Glycosyltransferase subfamily 4-like N-terminal" evidence="2">
    <location>
        <begin position="44"/>
        <end position="148"/>
    </location>
</feature>
<dbReference type="GO" id="GO:0016757">
    <property type="term" value="F:glycosyltransferase activity"/>
    <property type="evidence" value="ECO:0007669"/>
    <property type="project" value="InterPro"/>
</dbReference>